<feature type="domain" description="ABC transporter" evidence="10">
    <location>
        <begin position="1"/>
        <end position="215"/>
    </location>
</feature>
<evidence type="ECO:0000256" key="7">
    <source>
        <dbReference type="ARBA" id="ARBA00066387"/>
    </source>
</evidence>
<protein>
    <recommendedName>
        <fullName evidence="8">Cobalamin import ATP-binding protein BtuD</fullName>
        <ecNumber evidence="7">7.6.2.8</ecNumber>
    </recommendedName>
    <alternativeName>
        <fullName evidence="9">Vitamin B12-transporting ATPase</fullName>
    </alternativeName>
</protein>
<keyword evidence="1" id="KW-0813">Transport</keyword>
<organism evidence="11 12">
    <name type="scientific">Methermicoccus shengliensis</name>
    <dbReference type="NCBI Taxonomy" id="660064"/>
    <lineage>
        <taxon>Archaea</taxon>
        <taxon>Methanobacteriati</taxon>
        <taxon>Methanobacteriota</taxon>
        <taxon>Stenosarchaea group</taxon>
        <taxon>Methanomicrobia</taxon>
        <taxon>Methanosarcinales</taxon>
        <taxon>Methermicoccaceae</taxon>
        <taxon>Methermicoccus</taxon>
    </lineage>
</organism>
<proteinExistence type="predicted"/>
<comment type="function">
    <text evidence="6">Required for corrinoid utilization. Probably part of the ABC transporter complex BtuCDF involved in cobalamin (vitamin B12) import. Probably responsible for energy coupling to the transport system.</text>
</comment>
<evidence type="ECO:0000313" key="11">
    <source>
        <dbReference type="EMBL" id="HIH69226.1"/>
    </source>
</evidence>
<dbReference type="PANTHER" id="PTHR42794">
    <property type="entry name" value="HEMIN IMPORT ATP-BINDING PROTEIN HMUV"/>
    <property type="match status" value="1"/>
</dbReference>
<dbReference type="InterPro" id="IPR017871">
    <property type="entry name" value="ABC_transporter-like_CS"/>
</dbReference>
<dbReference type="InterPro" id="IPR003593">
    <property type="entry name" value="AAA+_ATPase"/>
</dbReference>
<dbReference type="Pfam" id="PF00005">
    <property type="entry name" value="ABC_tran"/>
    <property type="match status" value="1"/>
</dbReference>
<dbReference type="EC" id="7.6.2.8" evidence="7"/>
<dbReference type="GO" id="GO:0005524">
    <property type="term" value="F:ATP binding"/>
    <property type="evidence" value="ECO:0007669"/>
    <property type="project" value="UniProtKB-KW"/>
</dbReference>
<dbReference type="Gene3D" id="3.40.50.300">
    <property type="entry name" value="P-loop containing nucleotide triphosphate hydrolases"/>
    <property type="match status" value="1"/>
</dbReference>
<evidence type="ECO:0000313" key="12">
    <source>
        <dbReference type="Proteomes" id="UP000600363"/>
    </source>
</evidence>
<dbReference type="PROSITE" id="PS00211">
    <property type="entry name" value="ABC_TRANSPORTER_1"/>
    <property type="match status" value="1"/>
</dbReference>
<reference evidence="11" key="1">
    <citation type="journal article" date="2020" name="bioRxiv">
        <title>A rank-normalized archaeal taxonomy based on genome phylogeny resolves widespread incomplete and uneven classifications.</title>
        <authorList>
            <person name="Rinke C."/>
            <person name="Chuvochina M."/>
            <person name="Mussig A.J."/>
            <person name="Chaumeil P.-A."/>
            <person name="Waite D.W."/>
            <person name="Whitman W.B."/>
            <person name="Parks D.H."/>
            <person name="Hugenholtz P."/>
        </authorList>
    </citation>
    <scope>NUCLEOTIDE SEQUENCE</scope>
    <source>
        <strain evidence="11">UBA12518</strain>
    </source>
</reference>
<dbReference type="SUPFAM" id="SSF52540">
    <property type="entry name" value="P-loop containing nucleoside triphosphate hydrolases"/>
    <property type="match status" value="1"/>
</dbReference>
<dbReference type="PANTHER" id="PTHR42794:SF1">
    <property type="entry name" value="HEMIN IMPORT ATP-BINDING PROTEIN HMUV"/>
    <property type="match status" value="1"/>
</dbReference>
<dbReference type="AlphaFoldDB" id="A0A832VME8"/>
<evidence type="ECO:0000256" key="6">
    <source>
        <dbReference type="ARBA" id="ARBA00058960"/>
    </source>
</evidence>
<comment type="caution">
    <text evidence="11">The sequence shown here is derived from an EMBL/GenBank/DDBJ whole genome shotgun (WGS) entry which is preliminary data.</text>
</comment>
<name>A0A832VME8_9EURY</name>
<evidence type="ECO:0000256" key="5">
    <source>
        <dbReference type="ARBA" id="ARBA00050590"/>
    </source>
</evidence>
<evidence type="ECO:0000256" key="2">
    <source>
        <dbReference type="ARBA" id="ARBA00022741"/>
    </source>
</evidence>
<dbReference type="FunFam" id="3.40.50.300:FF:000134">
    <property type="entry name" value="Iron-enterobactin ABC transporter ATP-binding protein"/>
    <property type="match status" value="1"/>
</dbReference>
<dbReference type="InterPro" id="IPR003439">
    <property type="entry name" value="ABC_transporter-like_ATP-bd"/>
</dbReference>
<sequence>MEVDTSEILSIVGPNGAGKTTLLRCIDRIVSPQRGCILLDGRDVRKMDRREVARQLAYVPQTAPHAFPHTVFDSVLLGRRPHVQWHTTDEDIEKVIEVIQRLNIEHLALREFNELSGGERQKVMIARALVQEPEVLLLDEPNSNLDIRHQLELMEIIRKLANEEGMAVVVAIHDLNLAARYSDRIVIMKGGRIVGAGSPREVLTEEKIREVYGVEARVLDVDGNPHVIVCGVA</sequence>
<keyword evidence="2" id="KW-0547">Nucleotide-binding</keyword>
<dbReference type="GO" id="GO:0015420">
    <property type="term" value="F:ABC-type vitamin B12 transporter activity"/>
    <property type="evidence" value="ECO:0007669"/>
    <property type="project" value="UniProtKB-EC"/>
</dbReference>
<evidence type="ECO:0000256" key="9">
    <source>
        <dbReference type="ARBA" id="ARBA00077139"/>
    </source>
</evidence>
<dbReference type="Proteomes" id="UP000600363">
    <property type="component" value="Unassembled WGS sequence"/>
</dbReference>
<evidence type="ECO:0000259" key="10">
    <source>
        <dbReference type="PROSITE" id="PS50893"/>
    </source>
</evidence>
<dbReference type="GO" id="GO:0016887">
    <property type="term" value="F:ATP hydrolysis activity"/>
    <property type="evidence" value="ECO:0007669"/>
    <property type="project" value="InterPro"/>
</dbReference>
<comment type="catalytic activity">
    <reaction evidence="5">
        <text>an R-cob(III)alamin(out) + ATP + H2O = an R-cob(III)alamin(in) + ADP + phosphate + H(+)</text>
        <dbReference type="Rhea" id="RHEA:17873"/>
        <dbReference type="ChEBI" id="CHEBI:15377"/>
        <dbReference type="ChEBI" id="CHEBI:15378"/>
        <dbReference type="ChEBI" id="CHEBI:30616"/>
        <dbReference type="ChEBI" id="CHEBI:43474"/>
        <dbReference type="ChEBI" id="CHEBI:140785"/>
        <dbReference type="ChEBI" id="CHEBI:456216"/>
        <dbReference type="EC" id="7.6.2.8"/>
    </reaction>
</comment>
<evidence type="ECO:0000256" key="8">
    <source>
        <dbReference type="ARBA" id="ARBA00073649"/>
    </source>
</evidence>
<keyword evidence="4" id="KW-1278">Translocase</keyword>
<dbReference type="SMART" id="SM00382">
    <property type="entry name" value="AAA"/>
    <property type="match status" value="1"/>
</dbReference>
<evidence type="ECO:0000256" key="4">
    <source>
        <dbReference type="ARBA" id="ARBA00022967"/>
    </source>
</evidence>
<gene>
    <name evidence="11" type="ORF">HA299_01190</name>
</gene>
<evidence type="ECO:0000256" key="1">
    <source>
        <dbReference type="ARBA" id="ARBA00022448"/>
    </source>
</evidence>
<dbReference type="PROSITE" id="PS50893">
    <property type="entry name" value="ABC_TRANSPORTER_2"/>
    <property type="match status" value="1"/>
</dbReference>
<dbReference type="EMBL" id="DUIH01000004">
    <property type="protein sequence ID" value="HIH69226.1"/>
    <property type="molecule type" value="Genomic_DNA"/>
</dbReference>
<keyword evidence="3 11" id="KW-0067">ATP-binding</keyword>
<dbReference type="CDD" id="cd03214">
    <property type="entry name" value="ABC_Iron-Siderophores_B12_Hemin"/>
    <property type="match status" value="1"/>
</dbReference>
<evidence type="ECO:0000256" key="3">
    <source>
        <dbReference type="ARBA" id="ARBA00022840"/>
    </source>
</evidence>
<accession>A0A832VME8</accession>
<dbReference type="InterPro" id="IPR027417">
    <property type="entry name" value="P-loop_NTPase"/>
</dbReference>